<organism evidence="8 9">
    <name type="scientific">Pasteurella testudinis DSM 23072</name>
    <dbReference type="NCBI Taxonomy" id="1122938"/>
    <lineage>
        <taxon>Bacteria</taxon>
        <taxon>Pseudomonadati</taxon>
        <taxon>Pseudomonadota</taxon>
        <taxon>Gammaproteobacteria</taxon>
        <taxon>Pasteurellales</taxon>
        <taxon>Pasteurellaceae</taxon>
        <taxon>Pasteurella</taxon>
    </lineage>
</organism>
<evidence type="ECO:0000256" key="3">
    <source>
        <dbReference type="ARBA" id="ARBA00023125"/>
    </source>
</evidence>
<name>A0A1W1UN01_9PAST</name>
<dbReference type="InterPro" id="IPR050090">
    <property type="entry name" value="Tyrosine_recombinase_XerCD"/>
</dbReference>
<evidence type="ECO:0000313" key="8">
    <source>
        <dbReference type="EMBL" id="SMB82472.1"/>
    </source>
</evidence>
<evidence type="ECO:0000256" key="4">
    <source>
        <dbReference type="ARBA" id="ARBA00023172"/>
    </source>
</evidence>
<dbReference type="InterPro" id="IPR002104">
    <property type="entry name" value="Integrase_catalytic"/>
</dbReference>
<dbReference type="Pfam" id="PF00589">
    <property type="entry name" value="Phage_integrase"/>
    <property type="match status" value="1"/>
</dbReference>
<dbReference type="PROSITE" id="PS51898">
    <property type="entry name" value="TYR_RECOMBINASE"/>
    <property type="match status" value="1"/>
</dbReference>
<keyword evidence="4" id="KW-0233">DNA recombination</keyword>
<dbReference type="GO" id="GO:0006310">
    <property type="term" value="P:DNA recombination"/>
    <property type="evidence" value="ECO:0007669"/>
    <property type="project" value="UniProtKB-KW"/>
</dbReference>
<dbReference type="PANTHER" id="PTHR30349:SF64">
    <property type="entry name" value="PROPHAGE INTEGRASE INTD-RELATED"/>
    <property type="match status" value="1"/>
</dbReference>
<dbReference type="SUPFAM" id="SSF56349">
    <property type="entry name" value="DNA breaking-rejoining enzymes"/>
    <property type="match status" value="1"/>
</dbReference>
<dbReference type="GO" id="GO:0003677">
    <property type="term" value="F:DNA binding"/>
    <property type="evidence" value="ECO:0007669"/>
    <property type="project" value="UniProtKB-UniRule"/>
</dbReference>
<sequence>MRNLYDNKTISNLDIFSKEQAIEIKQIFQKILDKFYFDKQHRVDTKKSYQKIVNLLIKYYPYISSEKLTREQVIFWRNDLLQSIKNTSWNTYSRHCHAIFNFAIEYHLVNRLDNPFSKTQVRKEKSQHKLIPQVQLQYLDKLLITPDLYITIIPNYLQPWWFTLAILHILRFTAIRRSQLLKLKISNIDLSQKTIFISEEINKNHNYYIIPINKKLHPHLERLIVEHRKSNSNKNSQLFNINLFSESTRNKNKIMTTDQLTHLFRVLSKHLNFKLSPHRFRHTIATQLMRKPQNVYITQKLLGHKNIQTTLCYIEYDIDMIRKHVEKL</sequence>
<dbReference type="Gene3D" id="1.10.150.130">
    <property type="match status" value="1"/>
</dbReference>
<feature type="domain" description="Core-binding (CB)" evidence="7">
    <location>
        <begin position="19"/>
        <end position="104"/>
    </location>
</feature>
<evidence type="ECO:0000259" key="7">
    <source>
        <dbReference type="PROSITE" id="PS51900"/>
    </source>
</evidence>
<dbReference type="GO" id="GO:0015074">
    <property type="term" value="P:DNA integration"/>
    <property type="evidence" value="ECO:0007669"/>
    <property type="project" value="UniProtKB-KW"/>
</dbReference>
<dbReference type="CDD" id="cd00397">
    <property type="entry name" value="DNA_BRE_C"/>
    <property type="match status" value="1"/>
</dbReference>
<gene>
    <name evidence="8" type="ORF">SAMN05660772_02118</name>
</gene>
<dbReference type="PANTHER" id="PTHR30349">
    <property type="entry name" value="PHAGE INTEGRASE-RELATED"/>
    <property type="match status" value="1"/>
</dbReference>
<dbReference type="Proteomes" id="UP000192408">
    <property type="component" value="Unassembled WGS sequence"/>
</dbReference>
<accession>A0A1W1UN01</accession>
<keyword evidence="9" id="KW-1185">Reference proteome</keyword>
<proteinExistence type="inferred from homology"/>
<dbReference type="STRING" id="1122938.SAMN05660772_02118"/>
<feature type="domain" description="Tyr recombinase" evidence="6">
    <location>
        <begin position="129"/>
        <end position="326"/>
    </location>
</feature>
<dbReference type="AlphaFoldDB" id="A0A1W1UN01"/>
<keyword evidence="2" id="KW-0229">DNA integration</keyword>
<dbReference type="InterPro" id="IPR013762">
    <property type="entry name" value="Integrase-like_cat_sf"/>
</dbReference>
<evidence type="ECO:0000256" key="1">
    <source>
        <dbReference type="ARBA" id="ARBA00008857"/>
    </source>
</evidence>
<dbReference type="Gene3D" id="1.10.443.10">
    <property type="entry name" value="Intergrase catalytic core"/>
    <property type="match status" value="1"/>
</dbReference>
<keyword evidence="3 5" id="KW-0238">DNA-binding</keyword>
<dbReference type="PROSITE" id="PS51900">
    <property type="entry name" value="CB"/>
    <property type="match status" value="1"/>
</dbReference>
<dbReference type="RefSeq" id="WP_084256591.1">
    <property type="nucleotide sequence ID" value="NZ_FWWV01000009.1"/>
</dbReference>
<dbReference type="InterPro" id="IPR044068">
    <property type="entry name" value="CB"/>
</dbReference>
<dbReference type="InterPro" id="IPR010998">
    <property type="entry name" value="Integrase_recombinase_N"/>
</dbReference>
<dbReference type="EMBL" id="FWWV01000009">
    <property type="protein sequence ID" value="SMB82472.1"/>
    <property type="molecule type" value="Genomic_DNA"/>
</dbReference>
<evidence type="ECO:0000259" key="6">
    <source>
        <dbReference type="PROSITE" id="PS51898"/>
    </source>
</evidence>
<comment type="similarity">
    <text evidence="1">Belongs to the 'phage' integrase family.</text>
</comment>
<evidence type="ECO:0000256" key="5">
    <source>
        <dbReference type="PROSITE-ProRule" id="PRU01248"/>
    </source>
</evidence>
<protein>
    <submittedName>
        <fullName evidence="8">Site-specific recombinase XerD</fullName>
    </submittedName>
</protein>
<evidence type="ECO:0000313" key="9">
    <source>
        <dbReference type="Proteomes" id="UP000192408"/>
    </source>
</evidence>
<evidence type="ECO:0000256" key="2">
    <source>
        <dbReference type="ARBA" id="ARBA00022908"/>
    </source>
</evidence>
<reference evidence="9" key="1">
    <citation type="submission" date="2017-04" db="EMBL/GenBank/DDBJ databases">
        <authorList>
            <person name="Varghese N."/>
            <person name="Submissions S."/>
        </authorList>
    </citation>
    <scope>NUCLEOTIDE SEQUENCE [LARGE SCALE GENOMIC DNA]</scope>
    <source>
        <strain evidence="9">DSM 23072</strain>
    </source>
</reference>
<dbReference type="InterPro" id="IPR011010">
    <property type="entry name" value="DNA_brk_join_enz"/>
</dbReference>